<keyword evidence="2" id="KW-1185">Reference proteome</keyword>
<reference evidence="1 2" key="1">
    <citation type="submission" date="2024-09" db="EMBL/GenBank/DDBJ databases">
        <authorList>
            <person name="Sun Q."/>
            <person name="Mori K."/>
        </authorList>
    </citation>
    <scope>NUCLEOTIDE SEQUENCE [LARGE SCALE GENOMIC DNA]</scope>
    <source>
        <strain evidence="1 2">JCM 3323</strain>
    </source>
</reference>
<evidence type="ECO:0000313" key="2">
    <source>
        <dbReference type="Proteomes" id="UP001589646"/>
    </source>
</evidence>
<organism evidence="1 2">
    <name type="scientific">Nonomuraea roseola</name>
    <dbReference type="NCBI Taxonomy" id="46179"/>
    <lineage>
        <taxon>Bacteria</taxon>
        <taxon>Bacillati</taxon>
        <taxon>Actinomycetota</taxon>
        <taxon>Actinomycetes</taxon>
        <taxon>Streptosporangiales</taxon>
        <taxon>Streptosporangiaceae</taxon>
        <taxon>Nonomuraea</taxon>
    </lineage>
</organism>
<dbReference type="Proteomes" id="UP001589646">
    <property type="component" value="Unassembled WGS sequence"/>
</dbReference>
<sequence>MAILVEVRMFAQVKRMVSAGGALAVAFVVVATTAVPAHAGRGTLWISGAPIINPPHGCRDYPGSDIRYIRNDLERSHVDVYRDDNCDPGQYIGTVYRGRDDILRVGSYFVYDF</sequence>
<comment type="caution">
    <text evidence="1">The sequence shown here is derived from an EMBL/GenBank/DDBJ whole genome shotgun (WGS) entry which is preliminary data.</text>
</comment>
<proteinExistence type="predicted"/>
<protein>
    <submittedName>
        <fullName evidence="1">Uncharacterized protein</fullName>
    </submittedName>
</protein>
<dbReference type="EMBL" id="JBHMCE010000002">
    <property type="protein sequence ID" value="MFB9526170.1"/>
    <property type="molecule type" value="Genomic_DNA"/>
</dbReference>
<name>A0ABV5PSK9_9ACTN</name>
<evidence type="ECO:0000313" key="1">
    <source>
        <dbReference type="EMBL" id="MFB9526170.1"/>
    </source>
</evidence>
<dbReference type="RefSeq" id="WP_346123034.1">
    <property type="nucleotide sequence ID" value="NZ_BAAAXC010000014.1"/>
</dbReference>
<gene>
    <name evidence="1" type="ORF">ACFFRN_06045</name>
</gene>
<accession>A0ABV5PSK9</accession>